<dbReference type="RefSeq" id="WP_184700026.1">
    <property type="nucleotide sequence ID" value="NZ_BAABEG010000001.1"/>
</dbReference>
<dbReference type="Pfam" id="PF03795">
    <property type="entry name" value="YCII"/>
    <property type="match status" value="1"/>
</dbReference>
<dbReference type="EMBL" id="JACHOU010000008">
    <property type="protein sequence ID" value="MBB6355549.1"/>
    <property type="molecule type" value="Genomic_DNA"/>
</dbReference>
<feature type="domain" description="YCII-related" evidence="2">
    <location>
        <begin position="6"/>
        <end position="104"/>
    </location>
</feature>
<evidence type="ECO:0000313" key="4">
    <source>
        <dbReference type="Proteomes" id="UP000536262"/>
    </source>
</evidence>
<reference evidence="3 4" key="1">
    <citation type="submission" date="2020-08" db="EMBL/GenBank/DDBJ databases">
        <title>Genomic Encyclopedia of Type Strains, Phase IV (KMG-IV): sequencing the most valuable type-strain genomes for metagenomic binning, comparative biology and taxonomic classification.</title>
        <authorList>
            <person name="Goeker M."/>
        </authorList>
    </citation>
    <scope>NUCLEOTIDE SEQUENCE [LARGE SCALE GENOMIC DNA]</scope>
    <source>
        <strain evidence="3 4">DSM 7051</strain>
    </source>
</reference>
<dbReference type="Proteomes" id="UP000536262">
    <property type="component" value="Unassembled WGS sequence"/>
</dbReference>
<comment type="caution">
    <text evidence="3">The sequence shown here is derived from an EMBL/GenBank/DDBJ whole genome shotgun (WGS) entry which is preliminary data.</text>
</comment>
<evidence type="ECO:0000259" key="2">
    <source>
        <dbReference type="Pfam" id="PF03795"/>
    </source>
</evidence>
<accession>A0A7X0F9Q8</accession>
<sequence>MAKFLFVYHGGAIPQSQEEGATVMKAWMDWFAALGAAVVDGGAPVGTSQTVAANGAVSNDGGANPVSGYSVFDAKDAADAARITKGCPILAAGGSVEVAPIIEM</sequence>
<gene>
    <name evidence="3" type="ORF">GGR00_003353</name>
</gene>
<evidence type="ECO:0000256" key="1">
    <source>
        <dbReference type="ARBA" id="ARBA00007689"/>
    </source>
</evidence>
<dbReference type="Gene3D" id="3.30.70.1060">
    <property type="entry name" value="Dimeric alpha+beta barrel"/>
    <property type="match status" value="1"/>
</dbReference>
<evidence type="ECO:0000313" key="3">
    <source>
        <dbReference type="EMBL" id="MBB6355549.1"/>
    </source>
</evidence>
<keyword evidence="4" id="KW-1185">Reference proteome</keyword>
<protein>
    <recommendedName>
        <fullName evidence="2">YCII-related domain-containing protein</fullName>
    </recommendedName>
</protein>
<name>A0A7X0F9Q8_9HYPH</name>
<organism evidence="3 4">
    <name type="scientific">Aminobacter aganoensis</name>
    <dbReference type="NCBI Taxonomy" id="83264"/>
    <lineage>
        <taxon>Bacteria</taxon>
        <taxon>Pseudomonadati</taxon>
        <taxon>Pseudomonadota</taxon>
        <taxon>Alphaproteobacteria</taxon>
        <taxon>Hyphomicrobiales</taxon>
        <taxon>Phyllobacteriaceae</taxon>
        <taxon>Aminobacter</taxon>
    </lineage>
</organism>
<comment type="similarity">
    <text evidence="1">Belongs to the YciI family.</text>
</comment>
<dbReference type="SUPFAM" id="SSF54909">
    <property type="entry name" value="Dimeric alpha+beta barrel"/>
    <property type="match status" value="1"/>
</dbReference>
<dbReference type="InterPro" id="IPR011008">
    <property type="entry name" value="Dimeric_a/b-barrel"/>
</dbReference>
<dbReference type="AlphaFoldDB" id="A0A7X0F9Q8"/>
<proteinExistence type="inferred from homology"/>
<dbReference type="InterPro" id="IPR005545">
    <property type="entry name" value="YCII"/>
</dbReference>